<keyword evidence="2" id="KW-0479">Metal-binding</keyword>
<proteinExistence type="predicted"/>
<protein>
    <recommendedName>
        <fullName evidence="7">HpcH/HpaI aldolase/citrate lyase domain-containing protein</fullName>
    </recommendedName>
</protein>
<dbReference type="AlphaFoldDB" id="R7U7B4"/>
<organism evidence="4">
    <name type="scientific">Capitella teleta</name>
    <name type="common">Polychaete worm</name>
    <dbReference type="NCBI Taxonomy" id="283909"/>
    <lineage>
        <taxon>Eukaryota</taxon>
        <taxon>Metazoa</taxon>
        <taxon>Spiralia</taxon>
        <taxon>Lophotrochozoa</taxon>
        <taxon>Annelida</taxon>
        <taxon>Polychaeta</taxon>
        <taxon>Sedentaria</taxon>
        <taxon>Scolecida</taxon>
        <taxon>Capitellidae</taxon>
        <taxon>Capitella</taxon>
    </lineage>
</organism>
<dbReference type="GO" id="GO:0000287">
    <property type="term" value="F:magnesium ion binding"/>
    <property type="evidence" value="ECO:0007669"/>
    <property type="project" value="TreeGrafter"/>
</dbReference>
<evidence type="ECO:0000256" key="1">
    <source>
        <dbReference type="ARBA" id="ARBA00001946"/>
    </source>
</evidence>
<name>R7U7B4_CAPTE</name>
<dbReference type="EnsemblMetazoa" id="CapteT94983">
    <property type="protein sequence ID" value="CapteP94983"/>
    <property type="gene ID" value="CapteG94983"/>
</dbReference>
<dbReference type="OrthoDB" id="1773at2759"/>
<evidence type="ECO:0000313" key="6">
    <source>
        <dbReference type="Proteomes" id="UP000014760"/>
    </source>
</evidence>
<dbReference type="HOGENOM" id="CLU_044864_3_2_1"/>
<dbReference type="STRING" id="283909.R7U7B4"/>
<keyword evidence="3" id="KW-0460">Magnesium</keyword>
<dbReference type="Gene3D" id="3.20.20.60">
    <property type="entry name" value="Phosphoenolpyruvate-binding domains"/>
    <property type="match status" value="1"/>
</dbReference>
<dbReference type="OMA" id="KEPHICL"/>
<evidence type="ECO:0000313" key="4">
    <source>
        <dbReference type="EMBL" id="ELU02016.1"/>
    </source>
</evidence>
<accession>R7U7B4</accession>
<reference evidence="6" key="1">
    <citation type="submission" date="2012-12" db="EMBL/GenBank/DDBJ databases">
        <authorList>
            <person name="Hellsten U."/>
            <person name="Grimwood J."/>
            <person name="Chapman J.A."/>
            <person name="Shapiro H."/>
            <person name="Aerts A."/>
            <person name="Otillar R.P."/>
            <person name="Terry A.Y."/>
            <person name="Boore J.L."/>
            <person name="Simakov O."/>
            <person name="Marletaz F."/>
            <person name="Cho S.-J."/>
            <person name="Edsinger-Gonzales E."/>
            <person name="Havlak P."/>
            <person name="Kuo D.-H."/>
            <person name="Larsson T."/>
            <person name="Lv J."/>
            <person name="Arendt D."/>
            <person name="Savage R."/>
            <person name="Osoegawa K."/>
            <person name="de Jong P."/>
            <person name="Lindberg D.R."/>
            <person name="Seaver E.C."/>
            <person name="Weisblat D.A."/>
            <person name="Putnam N.H."/>
            <person name="Grigoriev I.V."/>
            <person name="Rokhsar D.S."/>
        </authorList>
    </citation>
    <scope>NUCLEOTIDE SEQUENCE</scope>
    <source>
        <strain evidence="6">I ESC-2004</strain>
    </source>
</reference>
<dbReference type="Proteomes" id="UP000014760">
    <property type="component" value="Unassembled WGS sequence"/>
</dbReference>
<feature type="non-terminal residue" evidence="4">
    <location>
        <position position="1"/>
    </location>
</feature>
<dbReference type="SUPFAM" id="SSF51621">
    <property type="entry name" value="Phosphoenolpyruvate/pyruvate domain"/>
    <property type="match status" value="1"/>
</dbReference>
<keyword evidence="6" id="KW-1185">Reference proteome</keyword>
<dbReference type="EMBL" id="AMQN01046399">
    <property type="status" value="NOT_ANNOTATED_CDS"/>
    <property type="molecule type" value="Genomic_DNA"/>
</dbReference>
<gene>
    <name evidence="4" type="ORF">CAPTEDRAFT_94983</name>
</gene>
<evidence type="ECO:0000256" key="3">
    <source>
        <dbReference type="ARBA" id="ARBA00022842"/>
    </source>
</evidence>
<dbReference type="InterPro" id="IPR015813">
    <property type="entry name" value="Pyrv/PenolPyrv_kinase-like_dom"/>
</dbReference>
<comment type="cofactor">
    <cofactor evidence="1">
        <name>Mg(2+)</name>
        <dbReference type="ChEBI" id="CHEBI:18420"/>
    </cofactor>
</comment>
<dbReference type="GO" id="GO:0006107">
    <property type="term" value="P:oxaloacetate metabolic process"/>
    <property type="evidence" value="ECO:0007669"/>
    <property type="project" value="TreeGrafter"/>
</dbReference>
<dbReference type="PANTHER" id="PTHR32308:SF0">
    <property type="entry name" value="HPCH_HPAI ALDOLASE_CITRATE LYASE DOMAIN-CONTAINING PROTEIN"/>
    <property type="match status" value="1"/>
</dbReference>
<dbReference type="EMBL" id="KB304461">
    <property type="protein sequence ID" value="ELU02016.1"/>
    <property type="molecule type" value="Genomic_DNA"/>
</dbReference>
<evidence type="ECO:0000256" key="2">
    <source>
        <dbReference type="ARBA" id="ARBA00022723"/>
    </source>
</evidence>
<sequence length="115" mass="12770">RANCLVVAAAGRMQAVDGICQDFKNPDLLRQQCLRSRKEGFSGKIAIHPSQVAIINECFTPTQEEICYARQVVQIFSESGGAGTVSLAGKMLDIPHLRQAQRILNQETLIQHRKH</sequence>
<reference evidence="4 6" key="2">
    <citation type="journal article" date="2013" name="Nature">
        <title>Insights into bilaterian evolution from three spiralian genomes.</title>
        <authorList>
            <person name="Simakov O."/>
            <person name="Marletaz F."/>
            <person name="Cho S.J."/>
            <person name="Edsinger-Gonzales E."/>
            <person name="Havlak P."/>
            <person name="Hellsten U."/>
            <person name="Kuo D.H."/>
            <person name="Larsson T."/>
            <person name="Lv J."/>
            <person name="Arendt D."/>
            <person name="Savage R."/>
            <person name="Osoegawa K."/>
            <person name="de Jong P."/>
            <person name="Grimwood J."/>
            <person name="Chapman J.A."/>
            <person name="Shapiro H."/>
            <person name="Aerts A."/>
            <person name="Otillar R.P."/>
            <person name="Terry A.Y."/>
            <person name="Boore J.L."/>
            <person name="Grigoriev I.V."/>
            <person name="Lindberg D.R."/>
            <person name="Seaver E.C."/>
            <person name="Weisblat D.A."/>
            <person name="Putnam N.H."/>
            <person name="Rokhsar D.S."/>
        </authorList>
    </citation>
    <scope>NUCLEOTIDE SEQUENCE</scope>
    <source>
        <strain evidence="4 6">I ESC-2004</strain>
    </source>
</reference>
<dbReference type="InterPro" id="IPR039480">
    <property type="entry name" value="C-C_Bond_Lyase-like"/>
</dbReference>
<evidence type="ECO:0000313" key="5">
    <source>
        <dbReference type="EnsemblMetazoa" id="CapteP94983"/>
    </source>
</evidence>
<evidence type="ECO:0008006" key="7">
    <source>
        <dbReference type="Google" id="ProtNLM"/>
    </source>
</evidence>
<reference evidence="5" key="3">
    <citation type="submission" date="2015-06" db="UniProtKB">
        <authorList>
            <consortium name="EnsemblMetazoa"/>
        </authorList>
    </citation>
    <scope>IDENTIFICATION</scope>
</reference>
<dbReference type="Pfam" id="PF15617">
    <property type="entry name" value="C-C_Bond_Lyase"/>
    <property type="match status" value="1"/>
</dbReference>
<dbReference type="InterPro" id="IPR040442">
    <property type="entry name" value="Pyrv_kinase-like_dom_sf"/>
</dbReference>
<dbReference type="PANTHER" id="PTHR32308">
    <property type="entry name" value="LYASE BETA SUBUNIT, PUTATIVE (AFU_ORTHOLOGUE AFUA_4G13030)-RELATED"/>
    <property type="match status" value="1"/>
</dbReference>
<dbReference type="GO" id="GO:0003824">
    <property type="term" value="F:catalytic activity"/>
    <property type="evidence" value="ECO:0007669"/>
    <property type="project" value="InterPro"/>
</dbReference>